<reference evidence="5" key="2">
    <citation type="submission" date="2025-08" db="UniProtKB">
        <authorList>
            <consortium name="Ensembl"/>
        </authorList>
    </citation>
    <scope>IDENTIFICATION</scope>
</reference>
<dbReference type="AlphaFoldDB" id="A0A5F8H548"/>
<keyword evidence="2" id="KW-0689">Ribosomal protein</keyword>
<dbReference type="SUPFAM" id="SSF56047">
    <property type="entry name" value="Ribosomal protein S8"/>
    <property type="match status" value="1"/>
</dbReference>
<organism evidence="5 6">
    <name type="scientific">Monodelphis domestica</name>
    <name type="common">Gray short-tailed opossum</name>
    <dbReference type="NCBI Taxonomy" id="13616"/>
    <lineage>
        <taxon>Eukaryota</taxon>
        <taxon>Metazoa</taxon>
        <taxon>Chordata</taxon>
        <taxon>Craniata</taxon>
        <taxon>Vertebrata</taxon>
        <taxon>Euteleostomi</taxon>
        <taxon>Mammalia</taxon>
        <taxon>Metatheria</taxon>
        <taxon>Didelphimorphia</taxon>
        <taxon>Didelphidae</taxon>
        <taxon>Monodelphis</taxon>
    </lineage>
</organism>
<keyword evidence="3" id="KW-0687">Ribonucleoprotein</keyword>
<protein>
    <recommendedName>
        <fullName evidence="4">40S ribosomal protein S15a</fullName>
    </recommendedName>
</protein>
<accession>A0A5F8H548</accession>
<dbReference type="GO" id="GO:1990904">
    <property type="term" value="C:ribonucleoprotein complex"/>
    <property type="evidence" value="ECO:0007669"/>
    <property type="project" value="UniProtKB-KW"/>
</dbReference>
<sequence>MVHMYVLTEALQGISNIEKQGTSQVPIIPYSEVIVWFLSVIMKHNYNGKIEIIDDYRAGKIVVNFTDR</sequence>
<dbReference type="GO" id="GO:0006412">
    <property type="term" value="P:translation"/>
    <property type="evidence" value="ECO:0007669"/>
    <property type="project" value="InterPro"/>
</dbReference>
<dbReference type="Ensembl" id="ENSMODT00000064104.1">
    <property type="protein sequence ID" value="ENSMODP00000054669.1"/>
    <property type="gene ID" value="ENSMODG00000042609.1"/>
</dbReference>
<dbReference type="GeneTree" id="ENSGT00980000202946"/>
<keyword evidence="6" id="KW-1185">Reference proteome</keyword>
<dbReference type="GO" id="GO:0005840">
    <property type="term" value="C:ribosome"/>
    <property type="evidence" value="ECO:0007669"/>
    <property type="project" value="UniProtKB-KW"/>
</dbReference>
<evidence type="ECO:0000313" key="5">
    <source>
        <dbReference type="Ensembl" id="ENSMODP00000054669.1"/>
    </source>
</evidence>
<evidence type="ECO:0000256" key="4">
    <source>
        <dbReference type="ARBA" id="ARBA00035422"/>
    </source>
</evidence>
<dbReference type="InterPro" id="IPR035987">
    <property type="entry name" value="Ribosomal_uS8_sf"/>
</dbReference>
<dbReference type="STRING" id="13616.ENSMODP00000054669"/>
<dbReference type="Proteomes" id="UP000002280">
    <property type="component" value="Chromosome 6"/>
</dbReference>
<evidence type="ECO:0000256" key="2">
    <source>
        <dbReference type="ARBA" id="ARBA00022980"/>
    </source>
</evidence>
<dbReference type="GO" id="GO:0003735">
    <property type="term" value="F:structural constituent of ribosome"/>
    <property type="evidence" value="ECO:0007669"/>
    <property type="project" value="InterPro"/>
</dbReference>
<dbReference type="FunFam" id="3.30.1370.30:FF:000001">
    <property type="entry name" value="40S ribosomal protein S15a"/>
    <property type="match status" value="1"/>
</dbReference>
<reference evidence="5 6" key="1">
    <citation type="journal article" date="2007" name="Nature">
        <title>Genome of the marsupial Monodelphis domestica reveals innovation in non-coding sequences.</title>
        <authorList>
            <person name="Mikkelsen T.S."/>
            <person name="Wakefield M.J."/>
            <person name="Aken B."/>
            <person name="Amemiya C.T."/>
            <person name="Chang J.L."/>
            <person name="Duke S."/>
            <person name="Garber M."/>
            <person name="Gentles A.J."/>
            <person name="Goodstadt L."/>
            <person name="Heger A."/>
            <person name="Jurka J."/>
            <person name="Kamal M."/>
            <person name="Mauceli E."/>
            <person name="Searle S.M."/>
            <person name="Sharpe T."/>
            <person name="Baker M.L."/>
            <person name="Batzer M.A."/>
            <person name="Benos P.V."/>
            <person name="Belov K."/>
            <person name="Clamp M."/>
            <person name="Cook A."/>
            <person name="Cuff J."/>
            <person name="Das R."/>
            <person name="Davidow L."/>
            <person name="Deakin J.E."/>
            <person name="Fazzari M.J."/>
            <person name="Glass J.L."/>
            <person name="Grabherr M."/>
            <person name="Greally J.M."/>
            <person name="Gu W."/>
            <person name="Hore T.A."/>
            <person name="Huttley G.A."/>
            <person name="Kleber M."/>
            <person name="Jirtle R.L."/>
            <person name="Koina E."/>
            <person name="Lee J.T."/>
            <person name="Mahony S."/>
            <person name="Marra M.A."/>
            <person name="Miller R.D."/>
            <person name="Nicholls R.D."/>
            <person name="Oda M."/>
            <person name="Papenfuss A.T."/>
            <person name="Parra Z.E."/>
            <person name="Pollock D.D."/>
            <person name="Ray D.A."/>
            <person name="Schein J.E."/>
            <person name="Speed T.P."/>
            <person name="Thompson K."/>
            <person name="VandeBerg J.L."/>
            <person name="Wade C.M."/>
            <person name="Walker J.A."/>
            <person name="Waters P.D."/>
            <person name="Webber C."/>
            <person name="Weidman J.R."/>
            <person name="Xie X."/>
            <person name="Zody M.C."/>
            <person name="Baldwin J."/>
            <person name="Abdouelleil A."/>
            <person name="Abdulkadir J."/>
            <person name="Abebe A."/>
            <person name="Abera B."/>
            <person name="Abreu J."/>
            <person name="Acer S.C."/>
            <person name="Aftuck L."/>
            <person name="Alexander A."/>
            <person name="An P."/>
            <person name="Anderson E."/>
            <person name="Anderson S."/>
            <person name="Arachi H."/>
            <person name="Azer M."/>
            <person name="Bachantsang P."/>
            <person name="Barry A."/>
            <person name="Bayul T."/>
            <person name="Berlin A."/>
            <person name="Bessette D."/>
            <person name="Bloom T."/>
            <person name="Bloom T."/>
            <person name="Boguslavskiy L."/>
            <person name="Bonnet C."/>
            <person name="Boukhgalter B."/>
            <person name="Bourzgui I."/>
            <person name="Brown A."/>
            <person name="Cahill P."/>
            <person name="Channer S."/>
            <person name="Cheshatsang Y."/>
            <person name="Chuda L."/>
            <person name="Citroen M."/>
            <person name="Collymore A."/>
            <person name="Cooke P."/>
            <person name="Costello M."/>
            <person name="D'Aco K."/>
            <person name="Daza R."/>
            <person name="De Haan G."/>
            <person name="DeGray S."/>
            <person name="DeMaso C."/>
            <person name="Dhargay N."/>
            <person name="Dooley K."/>
            <person name="Dooley E."/>
            <person name="Doricent M."/>
            <person name="Dorje P."/>
            <person name="Dorjee K."/>
            <person name="Dupes A."/>
            <person name="Elong R."/>
            <person name="Falk J."/>
            <person name="Farina A."/>
            <person name="Faro S."/>
            <person name="Ferguson D."/>
            <person name="Fisher S."/>
            <person name="Foley C.D."/>
            <person name="Franke A."/>
            <person name="Friedrich D."/>
            <person name="Gadbois L."/>
            <person name="Gearin G."/>
            <person name="Gearin C.R."/>
            <person name="Giannoukos G."/>
            <person name="Goode T."/>
            <person name="Graham J."/>
            <person name="Grandbois E."/>
            <person name="Grewal S."/>
            <person name="Gyaltsen K."/>
            <person name="Hafez N."/>
            <person name="Hagos B."/>
            <person name="Hall J."/>
            <person name="Henson C."/>
            <person name="Hollinger A."/>
            <person name="Honan T."/>
            <person name="Huard M.D."/>
            <person name="Hughes L."/>
            <person name="Hurhula B."/>
            <person name="Husby M.E."/>
            <person name="Kamat A."/>
            <person name="Kanga B."/>
            <person name="Kashin S."/>
            <person name="Khazanovich D."/>
            <person name="Kisner P."/>
            <person name="Lance K."/>
            <person name="Lara M."/>
            <person name="Lee W."/>
            <person name="Lennon N."/>
            <person name="Letendre F."/>
            <person name="LeVine R."/>
            <person name="Lipovsky A."/>
            <person name="Liu X."/>
            <person name="Liu J."/>
            <person name="Liu S."/>
            <person name="Lokyitsang T."/>
            <person name="Lokyitsang Y."/>
            <person name="Lubonja R."/>
            <person name="Lui A."/>
            <person name="MacDonald P."/>
            <person name="Magnisalis V."/>
            <person name="Maru K."/>
            <person name="Matthews C."/>
            <person name="McCusker W."/>
            <person name="McDonough S."/>
            <person name="Mehta T."/>
            <person name="Meldrim J."/>
            <person name="Meneus L."/>
            <person name="Mihai O."/>
            <person name="Mihalev A."/>
            <person name="Mihova T."/>
            <person name="Mittelman R."/>
            <person name="Mlenga V."/>
            <person name="Montmayeur A."/>
            <person name="Mulrain L."/>
            <person name="Navidi A."/>
            <person name="Naylor J."/>
            <person name="Negash T."/>
            <person name="Nguyen T."/>
            <person name="Nguyen N."/>
            <person name="Nicol R."/>
            <person name="Norbu C."/>
            <person name="Norbu N."/>
            <person name="Novod N."/>
            <person name="O'Neill B."/>
            <person name="Osman S."/>
            <person name="Markiewicz E."/>
            <person name="Oyono O.L."/>
            <person name="Patti C."/>
            <person name="Phunkhang P."/>
            <person name="Pierre F."/>
            <person name="Priest M."/>
            <person name="Raghuraman S."/>
            <person name="Rege F."/>
            <person name="Reyes R."/>
            <person name="Rise C."/>
            <person name="Rogov P."/>
            <person name="Ross K."/>
            <person name="Ryan E."/>
            <person name="Settipalli S."/>
            <person name="Shea T."/>
            <person name="Sherpa N."/>
            <person name="Shi L."/>
            <person name="Shih D."/>
            <person name="Sparrow T."/>
            <person name="Spaulding J."/>
            <person name="Stalker J."/>
            <person name="Stange-Thomann N."/>
            <person name="Stavropoulos S."/>
            <person name="Stone C."/>
            <person name="Strader C."/>
            <person name="Tesfaye S."/>
            <person name="Thomson T."/>
            <person name="Thoulutsang Y."/>
            <person name="Thoulutsang D."/>
            <person name="Topham K."/>
            <person name="Topping I."/>
            <person name="Tsamla T."/>
            <person name="Vassiliev H."/>
            <person name="Vo A."/>
            <person name="Wangchuk T."/>
            <person name="Wangdi T."/>
            <person name="Weiand M."/>
            <person name="Wilkinson J."/>
            <person name="Wilson A."/>
            <person name="Yadav S."/>
            <person name="Young G."/>
            <person name="Yu Q."/>
            <person name="Zembek L."/>
            <person name="Zhong D."/>
            <person name="Zimmer A."/>
            <person name="Zwirko Z."/>
            <person name="Jaffe D.B."/>
            <person name="Alvarez P."/>
            <person name="Brockman W."/>
            <person name="Butler J."/>
            <person name="Chin C."/>
            <person name="Gnerre S."/>
            <person name="MacCallum I."/>
            <person name="Graves J.A."/>
            <person name="Ponting C.P."/>
            <person name="Breen M."/>
            <person name="Samollow P.B."/>
            <person name="Lander E.S."/>
            <person name="Lindblad-Toh K."/>
        </authorList>
    </citation>
    <scope>NUCLEOTIDE SEQUENCE [LARGE SCALE GENOMIC DNA]</scope>
</reference>
<dbReference type="Bgee" id="ENSMODG00000042609">
    <property type="expression patterns" value="Expressed in lung and 9 other cell types or tissues"/>
</dbReference>
<proteinExistence type="inferred from homology"/>
<evidence type="ECO:0000256" key="1">
    <source>
        <dbReference type="ARBA" id="ARBA00006471"/>
    </source>
</evidence>
<evidence type="ECO:0000313" key="6">
    <source>
        <dbReference type="Proteomes" id="UP000002280"/>
    </source>
</evidence>
<dbReference type="Gene3D" id="3.30.1370.30">
    <property type="match status" value="1"/>
</dbReference>
<dbReference type="OMA" id="YSEVIVW"/>
<dbReference type="PANTHER" id="PTHR11758">
    <property type="entry name" value="40S RIBOSOMAL PROTEIN S15A"/>
    <property type="match status" value="1"/>
</dbReference>
<name>A0A5F8H548_MONDO</name>
<dbReference type="InterPro" id="IPR000630">
    <property type="entry name" value="Ribosomal_uS8"/>
</dbReference>
<comment type="similarity">
    <text evidence="1">Belongs to the universal ribosomal protein uS8 family.</text>
</comment>
<evidence type="ECO:0000256" key="3">
    <source>
        <dbReference type="ARBA" id="ARBA00023274"/>
    </source>
</evidence>
<dbReference type="InParanoid" id="A0A5F8H548"/>
<reference evidence="5" key="3">
    <citation type="submission" date="2025-09" db="UniProtKB">
        <authorList>
            <consortium name="Ensembl"/>
        </authorList>
    </citation>
    <scope>IDENTIFICATION</scope>
</reference>